<keyword evidence="2" id="KW-1185">Reference proteome</keyword>
<proteinExistence type="predicted"/>
<evidence type="ECO:0000313" key="1">
    <source>
        <dbReference type="EMBL" id="CAH6719417.1"/>
    </source>
</evidence>
<sequence>MPPKKRDLLQQLRIPDNRTYEHIGHEVGLERSARRKATEYVFKPNIDLRTKSDSRSERRRSRTVTTPNRRPMIKNNTGVIGTIKVTLRNNVRIQHSTDEFLITIPYSEKFKNIFKSIDPDYDNKDLPYMGIIPYPDCTINGTDPTQADRKLFNKFLLEGEKLQQSQEIYEDDEIDSSQTYQRSKINKIQFRNHQINTWYNSPYPEEYSQCQILYICEHCLKYMSSPYSYSRHQLKNCNLSNKHPPGVEIYRDTKTNISFWEVDGRKNISYCQNLCLLAKLFLNSKTLYYDVEPFIFYILTEIDENDPSVYHFVGYFSKEKLNNSDNNVSCILTLPIYQRKGYGNLLIDFSYLLTRNEFKFGTPEKPLSDLGLLSYRNYWKIVIAYKLKFLYQKYLESIDNGTDDQLTDLIFSIESLSKLTGMIPSDVIVGLEQLDSLIKNPSTNNYAIAINLEKIDFVIEKWERKQYVTLDYSKLLWKPMLFGPSGGINSAPAIPQPPPPPVIESDPFIEINGDSSGPGDAVSHSNGDIAEPPKEPINRIALLSSFLKDDIDNPFTFEEEALKEIDGLKELNQEVDEDDKNTENFVICYPGIKTNKSFIPTQSSNSLKVMNDESIDDGMVNNEIIDEILGPEEPSNLSERDSDFEEYGEIDDEIDEDGEEDIEIEYDEENVEDEEEEGDDEEEEEEAKTPIPESSDEEMVDAEEDLDPEPSFTRRRPLRRKIERTPTRKSRRIALSESPYR</sequence>
<gene>
    <name evidence="1" type="ORF">CLIB1444_02S08108</name>
</gene>
<protein>
    <submittedName>
        <fullName evidence="1">Uncharacterized protein</fullName>
    </submittedName>
</protein>
<dbReference type="EMBL" id="CALSDN010000002">
    <property type="protein sequence ID" value="CAH6719417.1"/>
    <property type="molecule type" value="Genomic_DNA"/>
</dbReference>
<comment type="caution">
    <text evidence="1">The sequence shown here is derived from an EMBL/GenBank/DDBJ whole genome shotgun (WGS) entry which is preliminary data.</text>
</comment>
<organism evidence="1 2">
    <name type="scientific">[Candida] jaroonii</name>
    <dbReference type="NCBI Taxonomy" id="467808"/>
    <lineage>
        <taxon>Eukaryota</taxon>
        <taxon>Fungi</taxon>
        <taxon>Dikarya</taxon>
        <taxon>Ascomycota</taxon>
        <taxon>Saccharomycotina</taxon>
        <taxon>Pichiomycetes</taxon>
        <taxon>Debaryomycetaceae</taxon>
        <taxon>Yamadazyma</taxon>
    </lineage>
</organism>
<evidence type="ECO:0000313" key="2">
    <source>
        <dbReference type="Proteomes" id="UP001152531"/>
    </source>
</evidence>
<dbReference type="Proteomes" id="UP001152531">
    <property type="component" value="Unassembled WGS sequence"/>
</dbReference>
<accession>A0ACA9Y3A8</accession>
<name>A0ACA9Y3A8_9ASCO</name>
<reference evidence="1" key="1">
    <citation type="submission" date="2022-06" db="EMBL/GenBank/DDBJ databases">
        <authorList>
            <person name="Legras J.-L."/>
            <person name="Devillers H."/>
            <person name="Grondin C."/>
        </authorList>
    </citation>
    <scope>NUCLEOTIDE SEQUENCE</scope>
    <source>
        <strain evidence="1">CLIB 1444</strain>
    </source>
</reference>